<keyword evidence="1" id="KW-0812">Transmembrane</keyword>
<evidence type="ECO:0008006" key="4">
    <source>
        <dbReference type="Google" id="ProtNLM"/>
    </source>
</evidence>
<dbReference type="PANTHER" id="PTHR21879">
    <property type="entry name" value="FI03362P-RELATED-RELATED"/>
    <property type="match status" value="1"/>
</dbReference>
<keyword evidence="3" id="KW-1185">Reference proteome</keyword>
<keyword evidence="1" id="KW-0472">Membrane</keyword>
<dbReference type="EMBL" id="AP028915">
    <property type="protein sequence ID" value="BES96532.1"/>
    <property type="molecule type" value="Genomic_DNA"/>
</dbReference>
<protein>
    <recommendedName>
        <fullName evidence="4">Osiris 9</fullName>
    </recommendedName>
</protein>
<dbReference type="Pfam" id="PF07898">
    <property type="entry name" value="DUF1676"/>
    <property type="match status" value="1"/>
</dbReference>
<evidence type="ECO:0000256" key="1">
    <source>
        <dbReference type="SAM" id="Phobius"/>
    </source>
</evidence>
<feature type="transmembrane region" description="Helical" evidence="1">
    <location>
        <begin position="199"/>
        <end position="218"/>
    </location>
</feature>
<keyword evidence="1" id="KW-1133">Transmembrane helix</keyword>
<sequence length="313" mass="34124">MRGAVDGDDPLLCPWRLGPFPWAFGGRRSSLPSSSYKNEYCPLAKAIAPSIINHITPWFLAIALVALSSGAFAAEESISSGMRVVYSAYRQCENSVDPVICLKARAVKLVDRALHSDAIPLVDGISLIKRPESERSLKEELEPLPTDLESRANKVDDLLWNRVGAFLQSHSVQLNMPSFVNEAVVESEDDEGRGKKKKLIPAILLGLLLKGSMLAMAMKALALLAAKALLVSKLALILAGIIALKKLFSSGGEKTTYEIVKQPIVSHSHEYSSSHEGGYEGGYGRSFDSSVAHRLAYRAYKQQQEQQQTDSAN</sequence>
<dbReference type="Proteomes" id="UP001307889">
    <property type="component" value="Chromosome 7"/>
</dbReference>
<name>A0ABN7B1C3_9HEMI</name>
<feature type="transmembrane region" description="Helical" evidence="1">
    <location>
        <begin position="224"/>
        <end position="244"/>
    </location>
</feature>
<proteinExistence type="predicted"/>
<reference evidence="2 3" key="1">
    <citation type="submission" date="2023-09" db="EMBL/GenBank/DDBJ databases">
        <title>Nesidiocoris tenuis whole genome shotgun sequence.</title>
        <authorList>
            <person name="Shibata T."/>
            <person name="Shimoda M."/>
            <person name="Kobayashi T."/>
            <person name="Uehara T."/>
        </authorList>
    </citation>
    <scope>NUCLEOTIDE SEQUENCE [LARGE SCALE GENOMIC DNA]</scope>
    <source>
        <strain evidence="2 3">Japan</strain>
    </source>
</reference>
<gene>
    <name evidence="2" type="ORF">NTJ_09344</name>
</gene>
<dbReference type="InterPro" id="IPR012464">
    <property type="entry name" value="DUF1676"/>
</dbReference>
<accession>A0ABN7B1C3</accession>
<evidence type="ECO:0000313" key="3">
    <source>
        <dbReference type="Proteomes" id="UP001307889"/>
    </source>
</evidence>
<feature type="transmembrane region" description="Helical" evidence="1">
    <location>
        <begin position="55"/>
        <end position="74"/>
    </location>
</feature>
<organism evidence="2 3">
    <name type="scientific">Nesidiocoris tenuis</name>
    <dbReference type="NCBI Taxonomy" id="355587"/>
    <lineage>
        <taxon>Eukaryota</taxon>
        <taxon>Metazoa</taxon>
        <taxon>Ecdysozoa</taxon>
        <taxon>Arthropoda</taxon>
        <taxon>Hexapoda</taxon>
        <taxon>Insecta</taxon>
        <taxon>Pterygota</taxon>
        <taxon>Neoptera</taxon>
        <taxon>Paraneoptera</taxon>
        <taxon>Hemiptera</taxon>
        <taxon>Heteroptera</taxon>
        <taxon>Panheteroptera</taxon>
        <taxon>Cimicomorpha</taxon>
        <taxon>Miridae</taxon>
        <taxon>Dicyphina</taxon>
        <taxon>Nesidiocoris</taxon>
    </lineage>
</organism>
<evidence type="ECO:0000313" key="2">
    <source>
        <dbReference type="EMBL" id="BES96532.1"/>
    </source>
</evidence>